<protein>
    <recommendedName>
        <fullName evidence="6">Transcription antitermination protein NusB</fullName>
    </recommendedName>
    <alternativeName>
        <fullName evidence="6">Antitermination factor NusB</fullName>
    </alternativeName>
</protein>
<name>A0A8J8MDP7_9FIRM</name>
<organism evidence="8 9">
    <name type="scientific">Vallitalea guaymasensis</name>
    <dbReference type="NCBI Taxonomy" id="1185412"/>
    <lineage>
        <taxon>Bacteria</taxon>
        <taxon>Bacillati</taxon>
        <taxon>Bacillota</taxon>
        <taxon>Clostridia</taxon>
        <taxon>Lachnospirales</taxon>
        <taxon>Vallitaleaceae</taxon>
        <taxon>Vallitalea</taxon>
    </lineage>
</organism>
<dbReference type="GO" id="GO:0031564">
    <property type="term" value="P:transcription antitermination"/>
    <property type="evidence" value="ECO:0007669"/>
    <property type="project" value="UniProtKB-KW"/>
</dbReference>
<keyword evidence="5 6" id="KW-0804">Transcription</keyword>
<keyword evidence="3 6" id="KW-0694">RNA-binding</keyword>
<dbReference type="InterPro" id="IPR011605">
    <property type="entry name" value="NusB_fam"/>
</dbReference>
<dbReference type="InterPro" id="IPR006027">
    <property type="entry name" value="NusB_RsmB_TIM44"/>
</dbReference>
<dbReference type="GO" id="GO:0003723">
    <property type="term" value="F:RNA binding"/>
    <property type="evidence" value="ECO:0007669"/>
    <property type="project" value="UniProtKB-UniRule"/>
</dbReference>
<dbReference type="PANTHER" id="PTHR11078:SF3">
    <property type="entry name" value="ANTITERMINATION NUSB DOMAIN-CONTAINING PROTEIN"/>
    <property type="match status" value="1"/>
</dbReference>
<evidence type="ECO:0000256" key="2">
    <source>
        <dbReference type="ARBA" id="ARBA00022814"/>
    </source>
</evidence>
<evidence type="ECO:0000313" key="9">
    <source>
        <dbReference type="Proteomes" id="UP000677305"/>
    </source>
</evidence>
<dbReference type="KEGG" id="vgu:HYG85_19855"/>
<dbReference type="NCBIfam" id="TIGR01951">
    <property type="entry name" value="nusB"/>
    <property type="match status" value="1"/>
</dbReference>
<dbReference type="Proteomes" id="UP000677305">
    <property type="component" value="Chromosome"/>
</dbReference>
<dbReference type="PANTHER" id="PTHR11078">
    <property type="entry name" value="N UTILIZATION SUBSTANCE PROTEIN B-RELATED"/>
    <property type="match status" value="1"/>
</dbReference>
<gene>
    <name evidence="6 8" type="primary">nusB</name>
    <name evidence="8" type="ORF">HYG85_19855</name>
</gene>
<keyword evidence="9" id="KW-1185">Reference proteome</keyword>
<sequence>MNRRIMREHIFKLVFAIEFDEEERFTDRVGVYLDELETSDTAKEYIKHKAISIFEKLESIDEMINKNAEKWSISRMSKVDVSILRVAIYEIKFDEDIPTNVAINEAIEIAKKYGGDHSPSFVNGILAKVVN</sequence>
<reference evidence="8 9" key="1">
    <citation type="submission" date="2020-07" db="EMBL/GenBank/DDBJ databases">
        <title>Vallitalea guaymasensis genome.</title>
        <authorList>
            <person name="Postec A."/>
        </authorList>
    </citation>
    <scope>NUCLEOTIDE SEQUENCE [LARGE SCALE GENOMIC DNA]</scope>
    <source>
        <strain evidence="8 9">Ra1766G1</strain>
    </source>
</reference>
<dbReference type="RefSeq" id="WP_113675641.1">
    <property type="nucleotide sequence ID" value="NZ_CAJXUH010000001.1"/>
</dbReference>
<keyword evidence="2 6" id="KW-0889">Transcription antitermination</keyword>
<dbReference type="HAMAP" id="MF_00073">
    <property type="entry name" value="NusB"/>
    <property type="match status" value="1"/>
</dbReference>
<dbReference type="GO" id="GO:0006353">
    <property type="term" value="P:DNA-templated transcription termination"/>
    <property type="evidence" value="ECO:0007669"/>
    <property type="project" value="UniProtKB-UniRule"/>
</dbReference>
<dbReference type="SUPFAM" id="SSF48013">
    <property type="entry name" value="NusB-like"/>
    <property type="match status" value="1"/>
</dbReference>
<feature type="domain" description="NusB/RsmB/TIM44" evidence="7">
    <location>
        <begin position="6"/>
        <end position="130"/>
    </location>
</feature>
<dbReference type="OrthoDB" id="9811381at2"/>
<dbReference type="Gene3D" id="1.10.940.10">
    <property type="entry name" value="NusB-like"/>
    <property type="match status" value="1"/>
</dbReference>
<proteinExistence type="inferred from homology"/>
<dbReference type="EMBL" id="CP058561">
    <property type="protein sequence ID" value="QUH31052.1"/>
    <property type="molecule type" value="Genomic_DNA"/>
</dbReference>
<evidence type="ECO:0000259" key="7">
    <source>
        <dbReference type="Pfam" id="PF01029"/>
    </source>
</evidence>
<evidence type="ECO:0000256" key="6">
    <source>
        <dbReference type="HAMAP-Rule" id="MF_00073"/>
    </source>
</evidence>
<keyword evidence="4 6" id="KW-0805">Transcription regulation</keyword>
<evidence type="ECO:0000256" key="5">
    <source>
        <dbReference type="ARBA" id="ARBA00023163"/>
    </source>
</evidence>
<comment type="similarity">
    <text evidence="1 6">Belongs to the NusB family.</text>
</comment>
<evidence type="ECO:0000313" key="8">
    <source>
        <dbReference type="EMBL" id="QUH31052.1"/>
    </source>
</evidence>
<accession>A0A8J8MDP7</accession>
<evidence type="ECO:0000256" key="1">
    <source>
        <dbReference type="ARBA" id="ARBA00005952"/>
    </source>
</evidence>
<dbReference type="AlphaFoldDB" id="A0A8J8MDP7"/>
<evidence type="ECO:0000256" key="4">
    <source>
        <dbReference type="ARBA" id="ARBA00023015"/>
    </source>
</evidence>
<dbReference type="GO" id="GO:0005829">
    <property type="term" value="C:cytosol"/>
    <property type="evidence" value="ECO:0007669"/>
    <property type="project" value="TreeGrafter"/>
</dbReference>
<evidence type="ECO:0000256" key="3">
    <source>
        <dbReference type="ARBA" id="ARBA00022884"/>
    </source>
</evidence>
<dbReference type="InterPro" id="IPR035926">
    <property type="entry name" value="NusB-like_sf"/>
</dbReference>
<dbReference type="Pfam" id="PF01029">
    <property type="entry name" value="NusB"/>
    <property type="match status" value="1"/>
</dbReference>
<comment type="function">
    <text evidence="6">Involved in transcription antitermination. Required for transcription of ribosomal RNA (rRNA) genes. Binds specifically to the boxA antiterminator sequence of the ribosomal RNA (rrn) operons.</text>
</comment>